<dbReference type="WBParaSite" id="DME_0000041901-mRNA-1">
    <property type="protein sequence ID" value="DME_0000041901-mRNA-1"/>
    <property type="gene ID" value="DME_0000041901"/>
</dbReference>
<name>A0A0N4U1E2_DRAME</name>
<keyword evidence="1" id="KW-0812">Transmembrane</keyword>
<evidence type="ECO:0000313" key="5">
    <source>
        <dbReference type="WBParaSite" id="DME_0000041901-mRNA-1"/>
    </source>
</evidence>
<evidence type="ECO:0000256" key="1">
    <source>
        <dbReference type="SAM" id="Phobius"/>
    </source>
</evidence>
<keyword evidence="4" id="KW-1185">Reference proteome</keyword>
<proteinExistence type="predicted"/>
<gene>
    <name evidence="2" type="ORF">DME_LOCUS4779</name>
</gene>
<feature type="transmembrane region" description="Helical" evidence="1">
    <location>
        <begin position="9"/>
        <end position="30"/>
    </location>
</feature>
<dbReference type="Proteomes" id="UP000274756">
    <property type="component" value="Unassembled WGS sequence"/>
</dbReference>
<reference evidence="5" key="1">
    <citation type="submission" date="2017-02" db="UniProtKB">
        <authorList>
            <consortium name="WormBaseParasite"/>
        </authorList>
    </citation>
    <scope>IDENTIFICATION</scope>
</reference>
<dbReference type="OrthoDB" id="5862824at2759"/>
<organism evidence="3 5">
    <name type="scientific">Dracunculus medinensis</name>
    <name type="common">Guinea worm</name>
    <dbReference type="NCBI Taxonomy" id="318479"/>
    <lineage>
        <taxon>Eukaryota</taxon>
        <taxon>Metazoa</taxon>
        <taxon>Ecdysozoa</taxon>
        <taxon>Nematoda</taxon>
        <taxon>Chromadorea</taxon>
        <taxon>Rhabditida</taxon>
        <taxon>Spirurina</taxon>
        <taxon>Dracunculoidea</taxon>
        <taxon>Dracunculidae</taxon>
        <taxon>Dracunculus</taxon>
    </lineage>
</organism>
<dbReference type="EMBL" id="UYYG01001150">
    <property type="protein sequence ID" value="VDN54806.1"/>
    <property type="molecule type" value="Genomic_DNA"/>
</dbReference>
<dbReference type="Proteomes" id="UP000038040">
    <property type="component" value="Unplaced"/>
</dbReference>
<accession>A0A0N4U1E2</accession>
<keyword evidence="1" id="KW-1133">Transmembrane helix</keyword>
<protein>
    <submittedName>
        <fullName evidence="5">Inner membrane protein</fullName>
    </submittedName>
</protein>
<evidence type="ECO:0000313" key="3">
    <source>
        <dbReference type="Proteomes" id="UP000038040"/>
    </source>
</evidence>
<sequence length="99" mass="11115">MEKETIDKFFLIFTAISAFIAFMLLILVLVKDKICPRKSIYVNGISDSGAYDNSTSKCLRNGLSLTIDMNDLEYIDDRSEHLIASSIIVNSLQHSLDPI</sequence>
<keyword evidence="1" id="KW-0472">Membrane</keyword>
<reference evidence="2 4" key="2">
    <citation type="submission" date="2018-11" db="EMBL/GenBank/DDBJ databases">
        <authorList>
            <consortium name="Pathogen Informatics"/>
        </authorList>
    </citation>
    <scope>NUCLEOTIDE SEQUENCE [LARGE SCALE GENOMIC DNA]</scope>
</reference>
<dbReference type="AlphaFoldDB" id="A0A0N4U1E2"/>
<evidence type="ECO:0000313" key="2">
    <source>
        <dbReference type="EMBL" id="VDN54806.1"/>
    </source>
</evidence>
<evidence type="ECO:0000313" key="4">
    <source>
        <dbReference type="Proteomes" id="UP000274756"/>
    </source>
</evidence>